<evidence type="ECO:0000313" key="3">
    <source>
        <dbReference type="Proteomes" id="UP001490330"/>
    </source>
</evidence>
<feature type="region of interest" description="Disordered" evidence="1">
    <location>
        <begin position="388"/>
        <end position="408"/>
    </location>
</feature>
<evidence type="ECO:0000313" key="2">
    <source>
        <dbReference type="EMBL" id="MER6904991.1"/>
    </source>
</evidence>
<accession>A0ABV1VER8</accession>
<feature type="region of interest" description="Disordered" evidence="1">
    <location>
        <begin position="302"/>
        <end position="334"/>
    </location>
</feature>
<protein>
    <submittedName>
        <fullName evidence="2">Uncharacterized protein</fullName>
    </submittedName>
</protein>
<feature type="compositionally biased region" description="Basic and acidic residues" evidence="1">
    <location>
        <begin position="265"/>
        <end position="280"/>
    </location>
</feature>
<name>A0ABV1VER8_9ACTN</name>
<evidence type="ECO:0000256" key="1">
    <source>
        <dbReference type="SAM" id="MobiDB-lite"/>
    </source>
</evidence>
<dbReference type="Proteomes" id="UP001490330">
    <property type="component" value="Unassembled WGS sequence"/>
</dbReference>
<reference evidence="2 3" key="1">
    <citation type="submission" date="2024-06" db="EMBL/GenBank/DDBJ databases">
        <title>The Natural Products Discovery Center: Release of the First 8490 Sequenced Strains for Exploring Actinobacteria Biosynthetic Diversity.</title>
        <authorList>
            <person name="Kalkreuter E."/>
            <person name="Kautsar S.A."/>
            <person name="Yang D."/>
            <person name="Bader C.D."/>
            <person name="Teijaro C.N."/>
            <person name="Fluegel L."/>
            <person name="Davis C.M."/>
            <person name="Simpson J.R."/>
            <person name="Lauterbach L."/>
            <person name="Steele A.D."/>
            <person name="Gui C."/>
            <person name="Meng S."/>
            <person name="Li G."/>
            <person name="Viehrig K."/>
            <person name="Ye F."/>
            <person name="Su P."/>
            <person name="Kiefer A.F."/>
            <person name="Nichols A."/>
            <person name="Cepeda A.J."/>
            <person name="Yan W."/>
            <person name="Fan B."/>
            <person name="Jiang Y."/>
            <person name="Adhikari A."/>
            <person name="Zheng C.-J."/>
            <person name="Schuster L."/>
            <person name="Cowan T.M."/>
            <person name="Smanski M.J."/>
            <person name="Chevrette M.G."/>
            <person name="De Carvalho L.P.S."/>
            <person name="Shen B."/>
        </authorList>
    </citation>
    <scope>NUCLEOTIDE SEQUENCE [LARGE SCALE GENOMIC DNA]</scope>
    <source>
        <strain evidence="2 3">NPDC000632</strain>
    </source>
</reference>
<dbReference type="RefSeq" id="WP_350716606.1">
    <property type="nucleotide sequence ID" value="NZ_JBEPCO010000005.1"/>
</dbReference>
<proteinExistence type="predicted"/>
<keyword evidence="3" id="KW-1185">Reference proteome</keyword>
<comment type="caution">
    <text evidence="2">The sequence shown here is derived from an EMBL/GenBank/DDBJ whole genome shotgun (WGS) entry which is preliminary data.</text>
</comment>
<dbReference type="EMBL" id="JBEPCV010000012">
    <property type="protein sequence ID" value="MER6904991.1"/>
    <property type="molecule type" value="Genomic_DNA"/>
</dbReference>
<feature type="region of interest" description="Disordered" evidence="1">
    <location>
        <begin position="241"/>
        <end position="280"/>
    </location>
</feature>
<sequence>MRIRLLSAVRALLADPRMAGQKDAVRLAAVVLLAKSPVASLAVRVRAAELGRWLGCTASHVGHAVLPALKESGIATSETLPGADGRVSGLELRLEPLREARAEGGDHPLHLTRGDLATMLRLCEAVIGPGWAPKDGPVTPAGLLGDRRGRGASTDRLALLLLVLQARPDGRVRMVGGSVAAGRGRADATVAHLLGCSVSGGSKVLRRLESGQLVEVTREETVIGCFGRGRIWVPTVADAHGRATSGESGAGHVPDLRVPASSFTGRDRDTEQSAHDRGDVSECASGWVQGVLDEALEPLNQRPAATSGDLHGLPGSTALVPPGPGGAAGRRTSSRGERPVAAELHTGHALVVEVSGSGAGELVGFSGSAVGGADPLRDRADVREDHLGRRESLGERASEGQDGPLRGEQRDFSLVDSRAGTQAPRMAGFRRSAVVPDDLVGALMPVAGLWARLEHASTCRWLAGMVRSELTRLRGLVGRELAERVLAERLEHRLRLQGSRPVSSIQGWLVKRGLPQRPGCWSHLCDDGVRMDTGASCPSCDSMLGDRRAARRTVATSVAAQFGHLPSRERRQEVERRLQEQVRRQALDGQVRRERAVAEVTARRAAVASRRAELQAQRQEQAAAACVQCGMPEAAGLCMACSYERRAESLVRDAVDVTVATRAALDDHEAITALTEQVEQDTRNMLVQACADDELSEPLLLAYARHEMAERILAGRQSAALRRLANSPQAEQEAARVYAAEMRRRGPFADAQVAEEAAQAAREAVAQTLLTERLGRLVRSRSVAPCRVDRCADRGVQEPADEAVLRGRFLAGAGQGRAA</sequence>
<organism evidence="2 3">
    <name type="scientific">Streptomyces flaveolus</name>
    <dbReference type="NCBI Taxonomy" id="67297"/>
    <lineage>
        <taxon>Bacteria</taxon>
        <taxon>Bacillati</taxon>
        <taxon>Actinomycetota</taxon>
        <taxon>Actinomycetes</taxon>
        <taxon>Kitasatosporales</taxon>
        <taxon>Streptomycetaceae</taxon>
        <taxon>Streptomyces</taxon>
    </lineage>
</organism>
<gene>
    <name evidence="2" type="ORF">ABT322_14630</name>
</gene>